<dbReference type="InterPro" id="IPR036426">
    <property type="entry name" value="Bulb-type_lectin_dom_sf"/>
</dbReference>
<keyword evidence="3" id="KW-1185">Reference proteome</keyword>
<dbReference type="Gene3D" id="2.90.10.10">
    <property type="entry name" value="Bulb-type lectin domain"/>
    <property type="match status" value="1"/>
</dbReference>
<proteinExistence type="predicted"/>
<reference evidence="2 3" key="1">
    <citation type="submission" date="2023-07" db="EMBL/GenBank/DDBJ databases">
        <title>Micromonospora profundi TRM 95458 converts glycerol to a new osmotic compound.</title>
        <authorList>
            <person name="Lu D."/>
        </authorList>
    </citation>
    <scope>NUCLEOTIDE SEQUENCE [LARGE SCALE GENOMIC DNA]</scope>
    <source>
        <strain evidence="2 3">TRM95458</strain>
    </source>
</reference>
<dbReference type="InterPro" id="IPR001480">
    <property type="entry name" value="Bulb-type_lectin_dom"/>
</dbReference>
<dbReference type="PROSITE" id="PS50927">
    <property type="entry name" value="BULB_LECTIN"/>
    <property type="match status" value="1"/>
</dbReference>
<dbReference type="Pfam" id="PF20062">
    <property type="entry name" value="DUF6461"/>
    <property type="match status" value="1"/>
</dbReference>
<accession>A0AAJ6L175</accession>
<dbReference type="KEGG" id="mprn:Q3V37_18795"/>
<gene>
    <name evidence="2" type="ORF">Q3V37_18795</name>
</gene>
<dbReference type="Proteomes" id="UP001235874">
    <property type="component" value="Chromosome"/>
</dbReference>
<dbReference type="AlphaFoldDB" id="A0AAJ6L175"/>
<evidence type="ECO:0000313" key="3">
    <source>
        <dbReference type="Proteomes" id="UP001235874"/>
    </source>
</evidence>
<dbReference type="Gene3D" id="2.90.10.30">
    <property type="match status" value="1"/>
</dbReference>
<protein>
    <submittedName>
        <fullName evidence="2">DUF6461 domain-containing protein</fullName>
    </submittedName>
</protein>
<evidence type="ECO:0000259" key="1">
    <source>
        <dbReference type="PROSITE" id="PS50927"/>
    </source>
</evidence>
<feature type="domain" description="Bulb-type lectin" evidence="1">
    <location>
        <begin position="6"/>
        <end position="115"/>
    </location>
</feature>
<sequence>MDDEEFTVLRPGQFLSLGTLVSANEAFALEHRHTGGLVLRDRTRAENVWTIGGGVGGPGRLELTPEGYLWLVDGNGRPLWRSGDVDRRVDAAVVTNDGRLVLTDPDGFQRWSRDLLSDAALADFLPASGDRLTRGQRLTKPLVSPNGRYELAHRTTEAETVLFRDQTAQLWSRKAGVPGEELALGHDGILRTGADSTVLSKWTGLRLDPMAHTVSALVVDDDGDVVLMAEDGSAVYRSGSAAEAARLDKLQREWTLRERADLAKPVRPHGSGLPADWFNLVYADDEDSPPYSITLVRGISAGEALSRLEVEDDRVAPMTLRELGDTSTGEQQRIFTAQIDDWVMVVGLDAMVGADQLVPMSRGTQAVVCGRDHDGESYLGWAVDGIPSAIYWDDEALERGEPAAEGEQPDAVVPFMRTIGLGRYRDTDDDRHFLPPPVEVACLIAGVRPRPQHFAGKHLSSISSW</sequence>
<dbReference type="SUPFAM" id="SSF51110">
    <property type="entry name" value="alpha-D-mannose-specific plant lectins"/>
    <property type="match status" value="1"/>
</dbReference>
<dbReference type="InterPro" id="IPR045592">
    <property type="entry name" value="DUF6461"/>
</dbReference>
<dbReference type="RefSeq" id="WP_306270928.1">
    <property type="nucleotide sequence ID" value="NZ_CP130472.1"/>
</dbReference>
<dbReference type="EMBL" id="CP130472">
    <property type="protein sequence ID" value="WLS43451.1"/>
    <property type="molecule type" value="Genomic_DNA"/>
</dbReference>
<name>A0AAJ6L175_9ACTN</name>
<organism evidence="2 3">
    <name type="scientific">Micromonospora profundi</name>
    <dbReference type="NCBI Taxonomy" id="1420889"/>
    <lineage>
        <taxon>Bacteria</taxon>
        <taxon>Bacillati</taxon>
        <taxon>Actinomycetota</taxon>
        <taxon>Actinomycetes</taxon>
        <taxon>Micromonosporales</taxon>
        <taxon>Micromonosporaceae</taxon>
        <taxon>Micromonospora</taxon>
    </lineage>
</organism>
<evidence type="ECO:0000313" key="2">
    <source>
        <dbReference type="EMBL" id="WLS43451.1"/>
    </source>
</evidence>